<dbReference type="PANTHER" id="PTHR10869:SF236">
    <property type="entry name" value="PROLYL 4-HYDROXYLASE ALPHA SUBUNIT DOMAIN-CONTAINING PROTEIN"/>
    <property type="match status" value="1"/>
</dbReference>
<name>D7FQ80_ECTSI</name>
<keyword evidence="9" id="KW-1185">Reference proteome</keyword>
<keyword evidence="4" id="KW-0560">Oxidoreductase</keyword>
<dbReference type="EMBL" id="FN649727">
    <property type="protein sequence ID" value="CBJ48412.1"/>
    <property type="molecule type" value="Genomic_DNA"/>
</dbReference>
<gene>
    <name evidence="8" type="ORF">Esi_0002_0209</name>
</gene>
<dbReference type="GO" id="GO:0004656">
    <property type="term" value="F:procollagen-proline 4-dioxygenase activity"/>
    <property type="evidence" value="ECO:0007669"/>
    <property type="project" value="TreeGrafter"/>
</dbReference>
<feature type="region of interest" description="Disordered" evidence="6">
    <location>
        <begin position="178"/>
        <end position="205"/>
    </location>
</feature>
<dbReference type="Gene3D" id="2.60.120.620">
    <property type="entry name" value="q2cbj1_9rhob like domain"/>
    <property type="match status" value="1"/>
</dbReference>
<feature type="domain" description="Prolyl 4-hydroxylase alpha subunit" evidence="7">
    <location>
        <begin position="54"/>
        <end position="344"/>
    </location>
</feature>
<dbReference type="InterPro" id="IPR006620">
    <property type="entry name" value="Pro_4_hyd_alph"/>
</dbReference>
<accession>D7FQ80</accession>
<dbReference type="Proteomes" id="UP000002630">
    <property type="component" value="Linkage Group LG02"/>
</dbReference>
<dbReference type="eggNOG" id="ENOG502QR14">
    <property type="taxonomic scope" value="Eukaryota"/>
</dbReference>
<dbReference type="GO" id="GO:0031418">
    <property type="term" value="F:L-ascorbic acid binding"/>
    <property type="evidence" value="ECO:0007669"/>
    <property type="project" value="InterPro"/>
</dbReference>
<dbReference type="InterPro" id="IPR045054">
    <property type="entry name" value="P4HA-like"/>
</dbReference>
<organism evidence="8 9">
    <name type="scientific">Ectocarpus siliculosus</name>
    <name type="common">Brown alga</name>
    <name type="synonym">Conferva siliculosa</name>
    <dbReference type="NCBI Taxonomy" id="2880"/>
    <lineage>
        <taxon>Eukaryota</taxon>
        <taxon>Sar</taxon>
        <taxon>Stramenopiles</taxon>
        <taxon>Ochrophyta</taxon>
        <taxon>PX clade</taxon>
        <taxon>Phaeophyceae</taxon>
        <taxon>Ectocarpales</taxon>
        <taxon>Ectocarpaceae</taxon>
        <taxon>Ectocarpus</taxon>
    </lineage>
</organism>
<evidence type="ECO:0000259" key="7">
    <source>
        <dbReference type="SMART" id="SM00702"/>
    </source>
</evidence>
<reference evidence="8 9" key="1">
    <citation type="journal article" date="2010" name="Nature">
        <title>The Ectocarpus genome and the independent evolution of multicellularity in brown algae.</title>
        <authorList>
            <person name="Cock J.M."/>
            <person name="Sterck L."/>
            <person name="Rouze P."/>
            <person name="Scornet D."/>
            <person name="Allen A.E."/>
            <person name="Amoutzias G."/>
            <person name="Anthouard V."/>
            <person name="Artiguenave F."/>
            <person name="Aury J.M."/>
            <person name="Badger J.H."/>
            <person name="Beszteri B."/>
            <person name="Billiau K."/>
            <person name="Bonnet E."/>
            <person name="Bothwell J.H."/>
            <person name="Bowler C."/>
            <person name="Boyen C."/>
            <person name="Brownlee C."/>
            <person name="Carrano C.J."/>
            <person name="Charrier B."/>
            <person name="Cho G.Y."/>
            <person name="Coelho S.M."/>
            <person name="Collen J."/>
            <person name="Corre E."/>
            <person name="Da Silva C."/>
            <person name="Delage L."/>
            <person name="Delaroque N."/>
            <person name="Dittami S.M."/>
            <person name="Doulbeau S."/>
            <person name="Elias M."/>
            <person name="Farnham G."/>
            <person name="Gachon C.M."/>
            <person name="Gschloessl B."/>
            <person name="Heesch S."/>
            <person name="Jabbari K."/>
            <person name="Jubin C."/>
            <person name="Kawai H."/>
            <person name="Kimura K."/>
            <person name="Kloareg B."/>
            <person name="Kupper F.C."/>
            <person name="Lang D."/>
            <person name="Le Bail A."/>
            <person name="Leblanc C."/>
            <person name="Lerouge P."/>
            <person name="Lohr M."/>
            <person name="Lopez P.J."/>
            <person name="Martens C."/>
            <person name="Maumus F."/>
            <person name="Michel G."/>
            <person name="Miranda-Saavedra D."/>
            <person name="Morales J."/>
            <person name="Moreau H."/>
            <person name="Motomura T."/>
            <person name="Nagasato C."/>
            <person name="Napoli C.A."/>
            <person name="Nelson D.R."/>
            <person name="Nyvall-Collen P."/>
            <person name="Peters A.F."/>
            <person name="Pommier C."/>
            <person name="Potin P."/>
            <person name="Poulain J."/>
            <person name="Quesneville H."/>
            <person name="Read B."/>
            <person name="Rensing S.A."/>
            <person name="Ritter A."/>
            <person name="Rousvoal S."/>
            <person name="Samanta M."/>
            <person name="Samson G."/>
            <person name="Schroeder D.C."/>
            <person name="Segurens B."/>
            <person name="Strittmatter M."/>
            <person name="Tonon T."/>
            <person name="Tregear J.W."/>
            <person name="Valentin K."/>
            <person name="von Dassow P."/>
            <person name="Yamagishi T."/>
            <person name="Van de Peer Y."/>
            <person name="Wincker P."/>
        </authorList>
    </citation>
    <scope>NUCLEOTIDE SEQUENCE [LARGE SCALE GENOMIC DNA]</scope>
    <source>
        <strain evidence="9">Ec32 / CCAP1310/4</strain>
    </source>
</reference>
<dbReference type="AlphaFoldDB" id="D7FQ80"/>
<comment type="cofactor">
    <cofactor evidence="1">
        <name>L-ascorbate</name>
        <dbReference type="ChEBI" id="CHEBI:38290"/>
    </cofactor>
</comment>
<evidence type="ECO:0000256" key="1">
    <source>
        <dbReference type="ARBA" id="ARBA00001961"/>
    </source>
</evidence>
<proteinExistence type="predicted"/>
<keyword evidence="3" id="KW-0223">Dioxygenase</keyword>
<evidence type="ECO:0000256" key="5">
    <source>
        <dbReference type="ARBA" id="ARBA00023004"/>
    </source>
</evidence>
<protein>
    <recommendedName>
        <fullName evidence="7">Prolyl 4-hydroxylase alpha subunit domain-containing protein</fullName>
    </recommendedName>
</protein>
<evidence type="ECO:0000256" key="3">
    <source>
        <dbReference type="ARBA" id="ARBA00022964"/>
    </source>
</evidence>
<feature type="compositionally biased region" description="Basic and acidic residues" evidence="6">
    <location>
        <begin position="7"/>
        <end position="22"/>
    </location>
</feature>
<dbReference type="OrthoDB" id="69177at2759"/>
<feature type="region of interest" description="Disordered" evidence="6">
    <location>
        <begin position="1"/>
        <end position="23"/>
    </location>
</feature>
<dbReference type="GO" id="GO:0005506">
    <property type="term" value="F:iron ion binding"/>
    <property type="evidence" value="ECO:0007669"/>
    <property type="project" value="InterPro"/>
</dbReference>
<dbReference type="GO" id="GO:0005783">
    <property type="term" value="C:endoplasmic reticulum"/>
    <property type="evidence" value="ECO:0007669"/>
    <property type="project" value="TreeGrafter"/>
</dbReference>
<dbReference type="PANTHER" id="PTHR10869">
    <property type="entry name" value="PROLYL 4-HYDROXYLASE ALPHA SUBUNIT"/>
    <property type="match status" value="1"/>
</dbReference>
<keyword evidence="2" id="KW-0479">Metal-binding</keyword>
<keyword evidence="5" id="KW-0408">Iron</keyword>
<feature type="compositionally biased region" description="Gly residues" evidence="6">
    <location>
        <begin position="195"/>
        <end position="205"/>
    </location>
</feature>
<dbReference type="SMART" id="SM00702">
    <property type="entry name" value="P4Hc"/>
    <property type="match status" value="1"/>
</dbReference>
<dbReference type="InParanoid" id="D7FQ80"/>
<evidence type="ECO:0000256" key="6">
    <source>
        <dbReference type="SAM" id="MobiDB-lite"/>
    </source>
</evidence>
<evidence type="ECO:0000313" key="8">
    <source>
        <dbReference type="EMBL" id="CBJ48412.1"/>
    </source>
</evidence>
<dbReference type="EMBL" id="FN648375">
    <property type="protein sequence ID" value="CBJ48412.1"/>
    <property type="molecule type" value="Genomic_DNA"/>
</dbReference>
<evidence type="ECO:0000256" key="2">
    <source>
        <dbReference type="ARBA" id="ARBA00022723"/>
    </source>
</evidence>
<evidence type="ECO:0000313" key="9">
    <source>
        <dbReference type="Proteomes" id="UP000002630"/>
    </source>
</evidence>
<sequence>MGKKGKRTTDGTEDPRRSETLRHTRVYGPLVLPDGKGENDAVDLELTSKRIYQDTILSIDGLLSPRECAAWIRYGEGQGFERSFHRQTSEMAHRDNGRITLHSADVAAAVFARVGKFVPANMGGRRPLACNSNIRIYRYAVGQRFGKHIDESVDDENGLTSQWTVLIYLNGGGEGGGGAAAGGGASGSKKKGRSDGGGTFAGAGEEGAPLRGGETVFYKAAADALCCVPLFPIGTRGFKQILEESVSVHSPTLPLTQVPCSLFPTCVLLPLNPSPLSAVLRALTFGSLSSCLLPFKGNYGDKVAASFSPRQGACLVHGHGQQCLLHEGAAVTSGVKYLLRTDVMYG</sequence>
<evidence type="ECO:0000256" key="4">
    <source>
        <dbReference type="ARBA" id="ARBA00023002"/>
    </source>
</evidence>